<name>A0ABT6JPZ2_9GAMM</name>
<evidence type="ECO:0000313" key="2">
    <source>
        <dbReference type="Proteomes" id="UP001156831"/>
    </source>
</evidence>
<evidence type="ECO:0000313" key="1">
    <source>
        <dbReference type="EMBL" id="MDH5832186.1"/>
    </source>
</evidence>
<dbReference type="EMBL" id="JARXRN010000029">
    <property type="protein sequence ID" value="MDH5832186.1"/>
    <property type="molecule type" value="Genomic_DNA"/>
</dbReference>
<gene>
    <name evidence="1" type="ORF">QFW80_16835</name>
</gene>
<dbReference type="Proteomes" id="UP001156831">
    <property type="component" value="Unassembled WGS sequence"/>
</dbReference>
<organism evidence="1 2">
    <name type="scientific">Luteimonas rhizosphaericola</name>
    <dbReference type="NCBI Taxonomy" id="3042024"/>
    <lineage>
        <taxon>Bacteria</taxon>
        <taxon>Pseudomonadati</taxon>
        <taxon>Pseudomonadota</taxon>
        <taxon>Gammaproteobacteria</taxon>
        <taxon>Lysobacterales</taxon>
        <taxon>Lysobacteraceae</taxon>
        <taxon>Luteimonas</taxon>
    </lineage>
</organism>
<accession>A0ABT6JPZ2</accession>
<sequence length="84" mass="9430">MTPDALEARLRAFAREIGEWSNARAGRTPAEFTAWFWVEADEILIEAGARHEATAQERIRDLADTALDAGLFGRDGYEHVPFPE</sequence>
<comment type="caution">
    <text evidence="1">The sequence shown here is derived from an EMBL/GenBank/DDBJ whole genome shotgun (WGS) entry which is preliminary data.</text>
</comment>
<proteinExistence type="predicted"/>
<keyword evidence="2" id="KW-1185">Reference proteome</keyword>
<dbReference type="RefSeq" id="WP_280603231.1">
    <property type="nucleotide sequence ID" value="NZ_JARXRN010000029.1"/>
</dbReference>
<protein>
    <submittedName>
        <fullName evidence="1">Uncharacterized protein</fullName>
    </submittedName>
</protein>
<reference evidence="1 2" key="1">
    <citation type="submission" date="2023-04" db="EMBL/GenBank/DDBJ databases">
        <title>Luteimonas sp. M1R5S18.</title>
        <authorList>
            <person name="Sun J.-Q."/>
        </authorList>
    </citation>
    <scope>NUCLEOTIDE SEQUENCE [LARGE SCALE GENOMIC DNA]</scope>
    <source>
        <strain evidence="1 2">M1R5S18</strain>
    </source>
</reference>